<name>A0A645IYU4_9ZZZZ</name>
<proteinExistence type="predicted"/>
<organism evidence="1">
    <name type="scientific">bioreactor metagenome</name>
    <dbReference type="NCBI Taxonomy" id="1076179"/>
    <lineage>
        <taxon>unclassified sequences</taxon>
        <taxon>metagenomes</taxon>
        <taxon>ecological metagenomes</taxon>
    </lineage>
</organism>
<reference evidence="1" key="1">
    <citation type="submission" date="2019-08" db="EMBL/GenBank/DDBJ databases">
        <authorList>
            <person name="Kucharzyk K."/>
            <person name="Murdoch R.W."/>
            <person name="Higgins S."/>
            <person name="Loffler F."/>
        </authorList>
    </citation>
    <scope>NUCLEOTIDE SEQUENCE</scope>
</reference>
<evidence type="ECO:0000313" key="1">
    <source>
        <dbReference type="EMBL" id="MPN56032.1"/>
    </source>
</evidence>
<dbReference type="EMBL" id="VSSQ01125929">
    <property type="protein sequence ID" value="MPN56032.1"/>
    <property type="molecule type" value="Genomic_DNA"/>
</dbReference>
<protein>
    <submittedName>
        <fullName evidence="1">Uncharacterized protein</fullName>
    </submittedName>
</protein>
<gene>
    <name evidence="1" type="ORF">SDC9_203717</name>
</gene>
<comment type="caution">
    <text evidence="1">The sequence shown here is derived from an EMBL/GenBank/DDBJ whole genome shotgun (WGS) entry which is preliminary data.</text>
</comment>
<accession>A0A645IYU4</accession>
<dbReference type="AlphaFoldDB" id="A0A645IYU4"/>
<sequence>MLGIRGSPFHPRKLAVAVGVINIAHAVGLASDVEADAGGAVGIRLTAADSHCRDDIGVDTVLVVVGFNLRFLRLFFKSDDAKPKAGFNIRVGGGAGLAAAPCGIAEIAYLQKHSKRQILVGEGYHPPP</sequence>